<dbReference type="Proteomes" id="UP000228896">
    <property type="component" value="Unassembled WGS sequence"/>
</dbReference>
<accession>A0A2M7DQ98</accession>
<feature type="binding site" evidence="7">
    <location>
        <begin position="6"/>
        <end position="7"/>
    </location>
    <ligand>
        <name>substrate</name>
    </ligand>
</feature>
<evidence type="ECO:0000256" key="1">
    <source>
        <dbReference type="ARBA" id="ARBA00001602"/>
    </source>
</evidence>
<evidence type="ECO:0000256" key="3">
    <source>
        <dbReference type="ARBA" id="ARBA00022960"/>
    </source>
</evidence>
<dbReference type="PROSITE" id="PS00923">
    <property type="entry name" value="ASP_GLU_RACEMASE_1"/>
    <property type="match status" value="1"/>
</dbReference>
<evidence type="ECO:0000256" key="4">
    <source>
        <dbReference type="ARBA" id="ARBA00022984"/>
    </source>
</evidence>
<dbReference type="PROSITE" id="PS00924">
    <property type="entry name" value="ASP_GLU_RACEMASE_2"/>
    <property type="match status" value="1"/>
</dbReference>
<dbReference type="GO" id="GO:0008881">
    <property type="term" value="F:glutamate racemase activity"/>
    <property type="evidence" value="ECO:0007669"/>
    <property type="project" value="UniProtKB-UniRule"/>
</dbReference>
<feature type="binding site" evidence="7">
    <location>
        <begin position="198"/>
        <end position="199"/>
    </location>
    <ligand>
        <name>substrate</name>
    </ligand>
</feature>
<evidence type="ECO:0000256" key="6">
    <source>
        <dbReference type="ARBA" id="ARBA00023316"/>
    </source>
</evidence>
<comment type="similarity">
    <text evidence="7">Belongs to the aspartate/glutamate racemases family.</text>
</comment>
<feature type="binding site" evidence="7">
    <location>
        <begin position="41"/>
        <end position="42"/>
    </location>
    <ligand>
        <name>substrate</name>
    </ligand>
</feature>
<dbReference type="Pfam" id="PF01177">
    <property type="entry name" value="Asp_Glu_race"/>
    <property type="match status" value="1"/>
</dbReference>
<dbReference type="EC" id="5.1.1.3" evidence="2 7"/>
<dbReference type="InterPro" id="IPR018187">
    <property type="entry name" value="Asp/Glu_racemase_AS_1"/>
</dbReference>
<dbReference type="SUPFAM" id="SSF53681">
    <property type="entry name" value="Aspartate/glutamate racemase"/>
    <property type="match status" value="2"/>
</dbReference>
<keyword evidence="5 7" id="KW-0413">Isomerase</keyword>
<keyword evidence="3 7" id="KW-0133">Cell shape</keyword>
<feature type="active site" description="Proton donor/acceptor" evidence="7">
    <location>
        <position position="72"/>
    </location>
</feature>
<evidence type="ECO:0000256" key="7">
    <source>
        <dbReference type="HAMAP-Rule" id="MF_00258"/>
    </source>
</evidence>
<keyword evidence="4 7" id="KW-0573">Peptidoglycan synthesis</keyword>
<dbReference type="PANTHER" id="PTHR21198:SF2">
    <property type="entry name" value="GLUTAMATE RACEMASE"/>
    <property type="match status" value="1"/>
</dbReference>
<feature type="active site" description="Proton donor/acceptor" evidence="7">
    <location>
        <position position="197"/>
    </location>
</feature>
<dbReference type="GO" id="GO:0008360">
    <property type="term" value="P:regulation of cell shape"/>
    <property type="evidence" value="ECO:0007669"/>
    <property type="project" value="UniProtKB-KW"/>
</dbReference>
<proteinExistence type="inferred from homology"/>
<dbReference type="EMBL" id="PETS01000024">
    <property type="protein sequence ID" value="PIV51942.1"/>
    <property type="molecule type" value="Genomic_DNA"/>
</dbReference>
<name>A0A2M7DQ98_9BACT</name>
<dbReference type="HAMAP" id="MF_00258">
    <property type="entry name" value="Glu_racemase"/>
    <property type="match status" value="1"/>
</dbReference>
<dbReference type="InterPro" id="IPR004391">
    <property type="entry name" value="Glu_race"/>
</dbReference>
<protein>
    <recommendedName>
        <fullName evidence="2 7">Glutamate racemase</fullName>
        <ecNumber evidence="2 7">5.1.1.3</ecNumber>
    </recommendedName>
</protein>
<evidence type="ECO:0000313" key="8">
    <source>
        <dbReference type="EMBL" id="PIV51942.1"/>
    </source>
</evidence>
<sequence length="279" mass="31794">MIGVFDSGFGGLTVLKEFIDKNSPLSQYDYIYLGDNARAPYGDKSPEVIYKYTQEAVDFLFSQGCRLIIIACNTASANALRKIQQEFLPNKYPAKRVLGVVIPAVEAVMEELEKSANLKKENNKIGVIGTRHTIGSKAYEKEFKKRDYKLIIYSLACPLLVPLIEEGLIKKVAARMILKSYLRKLKEKKIKILILGCTHYSVLFEPIKKIMGKNVKVINSPQAVARKLIDYLARHPEIAKKISRRKKRKYYTTDNVDQFKHIGEKFLKEKIINIGKASF</sequence>
<comment type="pathway">
    <text evidence="7">Cell wall biogenesis; peptidoglycan biosynthesis.</text>
</comment>
<keyword evidence="6 7" id="KW-0961">Cell wall biogenesis/degradation</keyword>
<dbReference type="Gene3D" id="3.40.50.1860">
    <property type="match status" value="2"/>
</dbReference>
<evidence type="ECO:0000256" key="2">
    <source>
        <dbReference type="ARBA" id="ARBA00013090"/>
    </source>
</evidence>
<dbReference type="NCBIfam" id="TIGR00067">
    <property type="entry name" value="glut_race"/>
    <property type="match status" value="1"/>
</dbReference>
<evidence type="ECO:0000256" key="5">
    <source>
        <dbReference type="ARBA" id="ARBA00023235"/>
    </source>
</evidence>
<organism evidence="8 9">
    <name type="scientific">Candidatus Falkowbacteria bacterium CG02_land_8_20_14_3_00_36_14</name>
    <dbReference type="NCBI Taxonomy" id="1974560"/>
    <lineage>
        <taxon>Bacteria</taxon>
        <taxon>Candidatus Falkowiibacteriota</taxon>
    </lineage>
</organism>
<feature type="binding site" evidence="7">
    <location>
        <begin position="73"/>
        <end position="74"/>
    </location>
    <ligand>
        <name>substrate</name>
    </ligand>
</feature>
<evidence type="ECO:0000313" key="9">
    <source>
        <dbReference type="Proteomes" id="UP000228896"/>
    </source>
</evidence>
<dbReference type="FunFam" id="3.40.50.1860:FF:000001">
    <property type="entry name" value="Glutamate racemase"/>
    <property type="match status" value="1"/>
</dbReference>
<dbReference type="PANTHER" id="PTHR21198">
    <property type="entry name" value="GLUTAMATE RACEMASE"/>
    <property type="match status" value="1"/>
</dbReference>
<comment type="caution">
    <text evidence="8">The sequence shown here is derived from an EMBL/GenBank/DDBJ whole genome shotgun (WGS) entry which is preliminary data.</text>
</comment>
<dbReference type="GO" id="GO:0009252">
    <property type="term" value="P:peptidoglycan biosynthetic process"/>
    <property type="evidence" value="ECO:0007669"/>
    <property type="project" value="UniProtKB-UniRule"/>
</dbReference>
<dbReference type="InterPro" id="IPR001920">
    <property type="entry name" value="Asp/Glu_race"/>
</dbReference>
<dbReference type="InterPro" id="IPR015942">
    <property type="entry name" value="Asp/Glu/hydantoin_racemase"/>
</dbReference>
<dbReference type="GO" id="GO:0071555">
    <property type="term" value="P:cell wall organization"/>
    <property type="evidence" value="ECO:0007669"/>
    <property type="project" value="UniProtKB-KW"/>
</dbReference>
<reference evidence="9" key="1">
    <citation type="submission" date="2017-09" db="EMBL/GenBank/DDBJ databases">
        <title>Depth-based differentiation of microbial function through sediment-hosted aquifers and enrichment of novel symbionts in the deep terrestrial subsurface.</title>
        <authorList>
            <person name="Probst A.J."/>
            <person name="Ladd B."/>
            <person name="Jarett J.K."/>
            <person name="Geller-Mcgrath D.E."/>
            <person name="Sieber C.M.K."/>
            <person name="Emerson J.B."/>
            <person name="Anantharaman K."/>
            <person name="Thomas B.C."/>
            <person name="Malmstrom R."/>
            <person name="Stieglmeier M."/>
            <person name="Klingl A."/>
            <person name="Woyke T."/>
            <person name="Ryan C.M."/>
            <person name="Banfield J.F."/>
        </authorList>
    </citation>
    <scope>NUCLEOTIDE SEQUENCE [LARGE SCALE GENOMIC DNA]</scope>
</reference>
<comment type="catalytic activity">
    <reaction evidence="1 7">
        <text>L-glutamate = D-glutamate</text>
        <dbReference type="Rhea" id="RHEA:12813"/>
        <dbReference type="ChEBI" id="CHEBI:29985"/>
        <dbReference type="ChEBI" id="CHEBI:29986"/>
        <dbReference type="EC" id="5.1.1.3"/>
    </reaction>
</comment>
<gene>
    <name evidence="7 8" type="primary">murI</name>
    <name evidence="8" type="ORF">COS18_01295</name>
</gene>
<dbReference type="UniPathway" id="UPA00219"/>
<dbReference type="AlphaFoldDB" id="A0A2M7DQ98"/>
<dbReference type="InterPro" id="IPR033134">
    <property type="entry name" value="Asp/Glu_racemase_AS_2"/>
</dbReference>
<comment type="function">
    <text evidence="7">Provides the (R)-glutamate required for cell wall biosynthesis.</text>
</comment>